<name>A0A3D9KW71_MARFU</name>
<protein>
    <recommendedName>
        <fullName evidence="4">DUF3592 domain-containing protein</fullName>
    </recommendedName>
</protein>
<gene>
    <name evidence="2" type="ORF">C7460_13225</name>
</gene>
<accession>A0A3D9KW71</accession>
<feature type="transmembrane region" description="Helical" evidence="1">
    <location>
        <begin position="149"/>
        <end position="170"/>
    </location>
</feature>
<organism evidence="2 3">
    <name type="scientific">Marinoscillum furvescens DSM 4134</name>
    <dbReference type="NCBI Taxonomy" id="1122208"/>
    <lineage>
        <taxon>Bacteria</taxon>
        <taxon>Pseudomonadati</taxon>
        <taxon>Bacteroidota</taxon>
        <taxon>Cytophagia</taxon>
        <taxon>Cytophagales</taxon>
        <taxon>Reichenbachiellaceae</taxon>
        <taxon>Marinoscillum</taxon>
    </lineage>
</organism>
<evidence type="ECO:0000256" key="1">
    <source>
        <dbReference type="SAM" id="Phobius"/>
    </source>
</evidence>
<dbReference type="OrthoDB" id="1339184at2"/>
<comment type="caution">
    <text evidence="2">The sequence shown here is derived from an EMBL/GenBank/DDBJ whole genome shotgun (WGS) entry which is preliminary data.</text>
</comment>
<keyword evidence="3" id="KW-1185">Reference proteome</keyword>
<feature type="transmembrane region" description="Helical" evidence="1">
    <location>
        <begin position="28"/>
        <end position="52"/>
    </location>
</feature>
<dbReference type="Proteomes" id="UP000256779">
    <property type="component" value="Unassembled WGS sequence"/>
</dbReference>
<reference evidence="2 3" key="1">
    <citation type="submission" date="2018-07" db="EMBL/GenBank/DDBJ databases">
        <title>Genomic Encyclopedia of Type Strains, Phase IV (KMG-IV): sequencing the most valuable type-strain genomes for metagenomic binning, comparative biology and taxonomic classification.</title>
        <authorList>
            <person name="Goeker M."/>
        </authorList>
    </citation>
    <scope>NUCLEOTIDE SEQUENCE [LARGE SCALE GENOMIC DNA]</scope>
    <source>
        <strain evidence="2 3">DSM 4134</strain>
    </source>
</reference>
<dbReference type="AlphaFoldDB" id="A0A3D9KW71"/>
<sequence length="269" mass="30094">MKDGKKVNGRHVRPVTVFSLMKKRPIHFIYSLVAIILPLFVTSIFILVLSLINSDIPNVDEKYLINNGTYVEGKVTKIESQQNVTINGQNPMLVSYQYSAGDSIANGIFRTLDPKALEQLDTGVAVTVSYDGGGSVLVDFEPFHFPVRIIVLVVCPIFFIGLISSGLLYLRIKKELHLYRFGEVGSAEVTSVTSNSILPFPFFKHLWHVHYRYESADGSSLEGVSITDDQSFKNKVQQGDQVQIFLSKSDYSKSCLIPKLEAVRNGWDL</sequence>
<dbReference type="RefSeq" id="WP_115870304.1">
    <property type="nucleotide sequence ID" value="NZ_QREG01000032.1"/>
</dbReference>
<dbReference type="EMBL" id="QREG01000032">
    <property type="protein sequence ID" value="RED92213.1"/>
    <property type="molecule type" value="Genomic_DNA"/>
</dbReference>
<keyword evidence="1" id="KW-0812">Transmembrane</keyword>
<keyword evidence="1" id="KW-1133">Transmembrane helix</keyword>
<evidence type="ECO:0000313" key="3">
    <source>
        <dbReference type="Proteomes" id="UP000256779"/>
    </source>
</evidence>
<keyword evidence="1" id="KW-0472">Membrane</keyword>
<proteinExistence type="predicted"/>
<evidence type="ECO:0008006" key="4">
    <source>
        <dbReference type="Google" id="ProtNLM"/>
    </source>
</evidence>
<evidence type="ECO:0000313" key="2">
    <source>
        <dbReference type="EMBL" id="RED92213.1"/>
    </source>
</evidence>